<dbReference type="Gene3D" id="1.10.1580.10">
    <property type="match status" value="1"/>
</dbReference>
<evidence type="ECO:0000256" key="5">
    <source>
        <dbReference type="RuleBase" id="RU364023"/>
    </source>
</evidence>
<reference evidence="9 10" key="1">
    <citation type="journal article" date="2018" name="Science">
        <title>The opium poppy genome and morphinan production.</title>
        <authorList>
            <person name="Guo L."/>
            <person name="Winzer T."/>
            <person name="Yang X."/>
            <person name="Li Y."/>
            <person name="Ning Z."/>
            <person name="He Z."/>
            <person name="Teodor R."/>
            <person name="Lu Y."/>
            <person name="Bowser T.A."/>
            <person name="Graham I.A."/>
            <person name="Ye K."/>
        </authorList>
    </citation>
    <scope>NUCLEOTIDE SEQUENCE [LARGE SCALE GENOMIC DNA]</scope>
    <source>
        <strain evidence="10">cv. HN1</strain>
        <tissue evidence="9">Leaves</tissue>
    </source>
</reference>
<dbReference type="AlphaFoldDB" id="A0A4Y7L548"/>
<feature type="domain" description="G" evidence="7">
    <location>
        <begin position="228"/>
        <end position="300"/>
    </location>
</feature>
<comment type="similarity">
    <text evidence="5">Belongs to the TRAFAC class YlqF/YawG GTPase family. RsgA subfamily.</text>
</comment>
<dbReference type="PANTHER" id="PTHR11089">
    <property type="entry name" value="GTP-BINDING PROTEIN-RELATED"/>
    <property type="match status" value="1"/>
</dbReference>
<dbReference type="InterPro" id="IPR006073">
    <property type="entry name" value="GTP-bd"/>
</dbReference>
<comment type="subcellular location">
    <subcellularLocation>
        <location evidence="1 5">Nucleus</location>
        <location evidence="1 5">Nucleolus</location>
    </subcellularLocation>
</comment>
<keyword evidence="4 5" id="KW-0539">Nucleus</keyword>
<dbReference type="InterPro" id="IPR027417">
    <property type="entry name" value="P-loop_NTPase"/>
</dbReference>
<keyword evidence="2 5" id="KW-0547">Nucleotide-binding</keyword>
<dbReference type="SUPFAM" id="SSF52540">
    <property type="entry name" value="P-loop containing nucleoside triphosphate hydrolases"/>
    <property type="match status" value="1"/>
</dbReference>
<evidence type="ECO:0000259" key="7">
    <source>
        <dbReference type="Pfam" id="PF01926"/>
    </source>
</evidence>
<dbReference type="InterPro" id="IPR023179">
    <property type="entry name" value="GTP-bd_ortho_bundle_sf"/>
</dbReference>
<dbReference type="Gene3D" id="3.40.50.300">
    <property type="entry name" value="P-loop containing nucleotide triphosphate hydrolases"/>
    <property type="match status" value="2"/>
</dbReference>
<evidence type="ECO:0000313" key="9">
    <source>
        <dbReference type="EMBL" id="RZC80664.1"/>
    </source>
</evidence>
<evidence type="ECO:0000256" key="3">
    <source>
        <dbReference type="ARBA" id="ARBA00023134"/>
    </source>
</evidence>
<feature type="region of interest" description="Disordered" evidence="6">
    <location>
        <begin position="363"/>
        <end position="385"/>
    </location>
</feature>
<feature type="compositionally biased region" description="Polar residues" evidence="6">
    <location>
        <begin position="370"/>
        <end position="385"/>
    </location>
</feature>
<dbReference type="GO" id="GO:0005525">
    <property type="term" value="F:GTP binding"/>
    <property type="evidence" value="ECO:0007669"/>
    <property type="project" value="UniProtKB-KW"/>
</dbReference>
<accession>A0A4Y7L548</accession>
<keyword evidence="5" id="KW-0378">Hydrolase</keyword>
<dbReference type="GO" id="GO:0016787">
    <property type="term" value="F:hydrolase activity"/>
    <property type="evidence" value="ECO:0007669"/>
    <property type="project" value="UniProtKB-KW"/>
</dbReference>
<dbReference type="Pfam" id="PF08153">
    <property type="entry name" value="NGP1NT"/>
    <property type="match status" value="1"/>
</dbReference>
<protein>
    <recommendedName>
        <fullName evidence="5">Nuclear/nucleolar GTPase 2</fullName>
    </recommendedName>
</protein>
<dbReference type="GO" id="GO:0005730">
    <property type="term" value="C:nucleolus"/>
    <property type="evidence" value="ECO:0007669"/>
    <property type="project" value="UniProtKB-SubCell"/>
</dbReference>
<dbReference type="EMBL" id="CM010724">
    <property type="protein sequence ID" value="RZC80664.1"/>
    <property type="molecule type" value="Genomic_DNA"/>
</dbReference>
<evidence type="ECO:0000256" key="6">
    <source>
        <dbReference type="SAM" id="MobiDB-lite"/>
    </source>
</evidence>
<dbReference type="Pfam" id="PF01926">
    <property type="entry name" value="MMR_HSR1"/>
    <property type="match status" value="1"/>
</dbReference>
<proteinExistence type="inferred from homology"/>
<feature type="region of interest" description="Disordered" evidence="6">
    <location>
        <begin position="1"/>
        <end position="34"/>
    </location>
</feature>
<evidence type="ECO:0000256" key="1">
    <source>
        <dbReference type="ARBA" id="ARBA00004604"/>
    </source>
</evidence>
<keyword evidence="10" id="KW-1185">Reference proteome</keyword>
<dbReference type="PANTHER" id="PTHR11089:SF9">
    <property type="entry name" value="NUCLEOLAR GTP-BINDING PROTEIN 2"/>
    <property type="match status" value="1"/>
</dbReference>
<dbReference type="InterPro" id="IPR050755">
    <property type="entry name" value="TRAFAC_YlqF/YawG_RiboMat"/>
</dbReference>
<comment type="function">
    <text evidence="5">GTPase involved in pre-60S ribosomal subunit maturation.</text>
</comment>
<keyword evidence="3 5" id="KW-0342">GTP-binding</keyword>
<dbReference type="Proteomes" id="UP000316621">
    <property type="component" value="Chromosome 10"/>
</dbReference>
<feature type="domain" description="Nucleolar GTP-binding protein 2 N-terminal" evidence="8">
    <location>
        <begin position="40"/>
        <end position="122"/>
    </location>
</feature>
<organism evidence="9 10">
    <name type="scientific">Papaver somniferum</name>
    <name type="common">Opium poppy</name>
    <dbReference type="NCBI Taxonomy" id="3469"/>
    <lineage>
        <taxon>Eukaryota</taxon>
        <taxon>Viridiplantae</taxon>
        <taxon>Streptophyta</taxon>
        <taxon>Embryophyta</taxon>
        <taxon>Tracheophyta</taxon>
        <taxon>Spermatophyta</taxon>
        <taxon>Magnoliopsida</taxon>
        <taxon>Ranunculales</taxon>
        <taxon>Papaveraceae</taxon>
        <taxon>Papaveroideae</taxon>
        <taxon>Papaver</taxon>
    </lineage>
</organism>
<dbReference type="STRING" id="3469.A0A4Y7L548"/>
<dbReference type="InterPro" id="IPR012971">
    <property type="entry name" value="NOG2_N_dom"/>
</dbReference>
<sequence length="385" mass="44494">MVMKERKVNVSGKPKHSLDVYRSDGNSGTRTAATKRRLKMYKTKPKRNSKGKILKHEYQEKDLPNTRIQPDRRWFDNTRVIDPKELEEFRDELGNKLSSNYNVILKQRLLPMSLLQDHQKKAPSVERSQSDGLRDLVRHSMFENGESKRIGDDLYKVIDSLDVIVQVLDARDPQGTRCYLLERYLNERKHKHMVFLLNKCDLVPEWATKGWIRVLSKDYPTLAFQASINKSFGKVCEVAPTPGETKVLQYVKLTEQIFLIDCPGVVYQNSDTETSIIFKGAVHVTNLEDAEKHIREVLRRVKKKHLQRAYKIKDWVDQEDFLIQLCKMSGLLLKGTEPDMTSAAEMVLHDWQRGRVPYFVTPPKLENANEKPSTASANEETVVGN</sequence>
<gene>
    <name evidence="9" type="ORF">C5167_043251</name>
</gene>
<dbReference type="Gramene" id="RZC80664">
    <property type="protein sequence ID" value="RZC80664"/>
    <property type="gene ID" value="C5167_043251"/>
</dbReference>
<evidence type="ECO:0000259" key="8">
    <source>
        <dbReference type="Pfam" id="PF08153"/>
    </source>
</evidence>
<evidence type="ECO:0000256" key="2">
    <source>
        <dbReference type="ARBA" id="ARBA00022741"/>
    </source>
</evidence>
<name>A0A4Y7L548_PAPSO</name>
<evidence type="ECO:0000313" key="10">
    <source>
        <dbReference type="Proteomes" id="UP000316621"/>
    </source>
</evidence>
<evidence type="ECO:0000256" key="4">
    <source>
        <dbReference type="ARBA" id="ARBA00023242"/>
    </source>
</evidence>